<evidence type="ECO:0000313" key="2">
    <source>
        <dbReference type="Proteomes" id="UP000003860"/>
    </source>
</evidence>
<comment type="caution">
    <text evidence="1">The sequence shown here is derived from an EMBL/GenBank/DDBJ whole genome shotgun (WGS) entry which is preliminary data.</text>
</comment>
<sequence>MKTEEKIEELRQKLHEMILLDKDNMDHIKVLEMSQQIDKYIVRYMEKSEEMKKAEPTNDINML</sequence>
<dbReference type="InterPro" id="IPR036638">
    <property type="entry name" value="HLH_DNA-bd_sf"/>
</dbReference>
<dbReference type="RefSeq" id="WP_004621852.1">
    <property type="nucleotide sequence ID" value="NZ_ACXX02000016.1"/>
</dbReference>
<protein>
    <recommendedName>
        <fullName evidence="3">Sporulation stage 0, Spo0E-like regulatory phosphatase</fullName>
    </recommendedName>
</protein>
<dbReference type="GO" id="GO:0043937">
    <property type="term" value="P:regulation of sporulation"/>
    <property type="evidence" value="ECO:0007669"/>
    <property type="project" value="InterPro"/>
</dbReference>
<gene>
    <name evidence="1" type="ORF">Cpap_0454</name>
</gene>
<evidence type="ECO:0000313" key="1">
    <source>
        <dbReference type="EMBL" id="EGD46160.1"/>
    </source>
</evidence>
<reference evidence="1" key="1">
    <citation type="submission" date="2009-07" db="EMBL/GenBank/DDBJ databases">
        <authorList>
            <consortium name="US DOE Joint Genome Institute (JGI-PGF)"/>
            <person name="Lucas S."/>
            <person name="Copeland A."/>
            <person name="Lapidus A."/>
            <person name="Glavina del Rio T."/>
            <person name="Tice H."/>
            <person name="Bruce D."/>
            <person name="Goodwin L."/>
            <person name="Pitluck S."/>
            <person name="Larimer F."/>
            <person name="Land M.L."/>
            <person name="Mouttaki H."/>
            <person name="He Z."/>
            <person name="Zhou J."/>
            <person name="Hemme C.L."/>
        </authorList>
    </citation>
    <scope>NUCLEOTIDE SEQUENCE [LARGE SCALE GENOMIC DNA]</scope>
    <source>
        <strain evidence="1">DSM 2782</strain>
    </source>
</reference>
<dbReference type="Gene3D" id="4.10.280.10">
    <property type="entry name" value="Helix-loop-helix DNA-binding domain"/>
    <property type="match status" value="1"/>
</dbReference>
<dbReference type="Proteomes" id="UP000003860">
    <property type="component" value="Unassembled WGS sequence"/>
</dbReference>
<dbReference type="InterPro" id="IPR018540">
    <property type="entry name" value="Spo0E-like"/>
</dbReference>
<dbReference type="EMBL" id="ACXX02000016">
    <property type="protein sequence ID" value="EGD46160.1"/>
    <property type="molecule type" value="Genomic_DNA"/>
</dbReference>
<dbReference type="AlphaFoldDB" id="F1THF7"/>
<name>F1THF7_9FIRM</name>
<dbReference type="InterPro" id="IPR037208">
    <property type="entry name" value="Spo0E-like_sf"/>
</dbReference>
<dbReference type="STRING" id="588581.Cpap_0454"/>
<proteinExistence type="predicted"/>
<keyword evidence="2" id="KW-1185">Reference proteome</keyword>
<accession>F1THF7</accession>
<dbReference type="Pfam" id="PF09388">
    <property type="entry name" value="SpoOE-like"/>
    <property type="match status" value="1"/>
</dbReference>
<dbReference type="GO" id="GO:0046983">
    <property type="term" value="F:protein dimerization activity"/>
    <property type="evidence" value="ECO:0007669"/>
    <property type="project" value="InterPro"/>
</dbReference>
<dbReference type="SUPFAM" id="SSF140500">
    <property type="entry name" value="BAS1536-like"/>
    <property type="match status" value="1"/>
</dbReference>
<reference evidence="1" key="2">
    <citation type="submission" date="2011-01" db="EMBL/GenBank/DDBJ databases">
        <title>The Non-contiguous Finished genome of Clostridium papyrosolvens.</title>
        <authorList>
            <person name="Lucas S."/>
            <person name="Copeland A."/>
            <person name="Lapidus A."/>
            <person name="Cheng J.-F."/>
            <person name="Goodwin L."/>
            <person name="Pitluck S."/>
            <person name="Misra M."/>
            <person name="Chertkov O."/>
            <person name="Detter J.C."/>
            <person name="Han C."/>
            <person name="Tapia R."/>
            <person name="Land M."/>
            <person name="Hauser L."/>
            <person name="Kyrpides N."/>
            <person name="Ivanova N."/>
            <person name="Pagani I."/>
            <person name="Mouttaki H."/>
            <person name="He Z."/>
            <person name="Zhou J."/>
            <person name="Hemme C.L."/>
            <person name="Woyke T."/>
        </authorList>
    </citation>
    <scope>NUCLEOTIDE SEQUENCE [LARGE SCALE GENOMIC DNA]</scope>
    <source>
        <strain evidence="1">DSM 2782</strain>
    </source>
</reference>
<evidence type="ECO:0008006" key="3">
    <source>
        <dbReference type="Google" id="ProtNLM"/>
    </source>
</evidence>
<organism evidence="1 2">
    <name type="scientific">Ruminiclostridium papyrosolvens DSM 2782</name>
    <dbReference type="NCBI Taxonomy" id="588581"/>
    <lineage>
        <taxon>Bacteria</taxon>
        <taxon>Bacillati</taxon>
        <taxon>Bacillota</taxon>
        <taxon>Clostridia</taxon>
        <taxon>Eubacteriales</taxon>
        <taxon>Oscillospiraceae</taxon>
        <taxon>Ruminiclostridium</taxon>
    </lineage>
</organism>